<dbReference type="AlphaFoldDB" id="Q0DRB5"/>
<dbReference type="KEGG" id="dosa:Os03g0399600"/>
<organism evidence="2 3">
    <name type="scientific">Oryza sativa subsp. japonica</name>
    <name type="common">Rice</name>
    <dbReference type="NCBI Taxonomy" id="39947"/>
    <lineage>
        <taxon>Eukaryota</taxon>
        <taxon>Viridiplantae</taxon>
        <taxon>Streptophyta</taxon>
        <taxon>Embryophyta</taxon>
        <taxon>Tracheophyta</taxon>
        <taxon>Spermatophyta</taxon>
        <taxon>Magnoliopsida</taxon>
        <taxon>Liliopsida</taxon>
        <taxon>Poales</taxon>
        <taxon>Poaceae</taxon>
        <taxon>BOP clade</taxon>
        <taxon>Oryzoideae</taxon>
        <taxon>Oryzeae</taxon>
        <taxon>Oryzinae</taxon>
        <taxon>Oryza</taxon>
        <taxon>Oryza sativa</taxon>
    </lineage>
</organism>
<reference evidence="2 3" key="1">
    <citation type="journal article" date="2005" name="Nature">
        <title>The map-based sequence of the rice genome.</title>
        <authorList>
            <consortium name="International rice genome sequencing project (IRGSP)"/>
            <person name="Matsumoto T."/>
            <person name="Wu J."/>
            <person name="Kanamori H."/>
            <person name="Katayose Y."/>
            <person name="Fujisawa M."/>
            <person name="Namiki N."/>
            <person name="Mizuno H."/>
            <person name="Yamamoto K."/>
            <person name="Antonio B.A."/>
            <person name="Baba T."/>
            <person name="Sakata K."/>
            <person name="Nagamura Y."/>
            <person name="Aoki H."/>
            <person name="Arikawa K."/>
            <person name="Arita K."/>
            <person name="Bito T."/>
            <person name="Chiden Y."/>
            <person name="Fujitsuka N."/>
            <person name="Fukunaka R."/>
            <person name="Hamada M."/>
            <person name="Harada C."/>
            <person name="Hayashi A."/>
            <person name="Hijishita S."/>
            <person name="Honda M."/>
            <person name="Hosokawa S."/>
            <person name="Ichikawa Y."/>
            <person name="Idonuma A."/>
            <person name="Iijima M."/>
            <person name="Ikeda M."/>
            <person name="Ikeno M."/>
            <person name="Ito K."/>
            <person name="Ito S."/>
            <person name="Ito T."/>
            <person name="Ito Y."/>
            <person name="Ito Y."/>
            <person name="Iwabuchi A."/>
            <person name="Kamiya K."/>
            <person name="Karasawa W."/>
            <person name="Kurita K."/>
            <person name="Katagiri S."/>
            <person name="Kikuta A."/>
            <person name="Kobayashi H."/>
            <person name="Kobayashi N."/>
            <person name="Machita K."/>
            <person name="Maehara T."/>
            <person name="Masukawa M."/>
            <person name="Mizubayashi T."/>
            <person name="Mukai Y."/>
            <person name="Nagasaki H."/>
            <person name="Nagata Y."/>
            <person name="Naito S."/>
            <person name="Nakashima M."/>
            <person name="Nakama Y."/>
            <person name="Nakamichi Y."/>
            <person name="Nakamura M."/>
            <person name="Meguro A."/>
            <person name="Negishi M."/>
            <person name="Ohta I."/>
            <person name="Ohta T."/>
            <person name="Okamoto M."/>
            <person name="Ono N."/>
            <person name="Saji S."/>
            <person name="Sakaguchi M."/>
            <person name="Sakai K."/>
            <person name="Shibata M."/>
            <person name="Shimokawa T."/>
            <person name="Song J."/>
            <person name="Takazaki Y."/>
            <person name="Terasawa K."/>
            <person name="Tsugane M."/>
            <person name="Tsuji K."/>
            <person name="Ueda S."/>
            <person name="Waki K."/>
            <person name="Yamagata H."/>
            <person name="Yamamoto M."/>
            <person name="Yamamoto S."/>
            <person name="Yamane H."/>
            <person name="Yoshiki S."/>
            <person name="Yoshihara R."/>
            <person name="Yukawa K."/>
            <person name="Zhong H."/>
            <person name="Yano M."/>
            <person name="Yuan Q."/>
            <person name="Ouyang S."/>
            <person name="Liu J."/>
            <person name="Jones K.M."/>
            <person name="Gansberger K."/>
            <person name="Moffat K."/>
            <person name="Hill J."/>
            <person name="Bera J."/>
            <person name="Fadrosh D."/>
            <person name="Jin S."/>
            <person name="Johri S."/>
            <person name="Kim M."/>
            <person name="Overton L."/>
            <person name="Reardon M."/>
            <person name="Tsitrin T."/>
            <person name="Vuong H."/>
            <person name="Weaver B."/>
            <person name="Ciecko A."/>
            <person name="Tallon L."/>
            <person name="Jackson J."/>
            <person name="Pai G."/>
            <person name="Aken S.V."/>
            <person name="Utterback T."/>
            <person name="Reidmuller S."/>
            <person name="Feldblyum T."/>
            <person name="Hsiao J."/>
            <person name="Zismann V."/>
            <person name="Iobst S."/>
            <person name="de Vazeille A.R."/>
            <person name="Buell C.R."/>
            <person name="Ying K."/>
            <person name="Li Y."/>
            <person name="Lu T."/>
            <person name="Huang Y."/>
            <person name="Zhao Q."/>
            <person name="Feng Q."/>
            <person name="Zhang L."/>
            <person name="Zhu J."/>
            <person name="Weng Q."/>
            <person name="Mu J."/>
            <person name="Lu Y."/>
            <person name="Fan D."/>
            <person name="Liu Y."/>
            <person name="Guan J."/>
            <person name="Zhang Y."/>
            <person name="Yu S."/>
            <person name="Liu X."/>
            <person name="Zhang Y."/>
            <person name="Hong G."/>
            <person name="Han B."/>
            <person name="Choisne N."/>
            <person name="Demange N."/>
            <person name="Orjeda G."/>
            <person name="Samain S."/>
            <person name="Cattolico L."/>
            <person name="Pelletier E."/>
            <person name="Couloux A."/>
            <person name="Segurens B."/>
            <person name="Wincker P."/>
            <person name="D'Hont A."/>
            <person name="Scarpelli C."/>
            <person name="Weissenbach J."/>
            <person name="Salanoubat M."/>
            <person name="Quetier F."/>
            <person name="Yu Y."/>
            <person name="Kim H.R."/>
            <person name="Rambo T."/>
            <person name="Currie J."/>
            <person name="Collura K."/>
            <person name="Luo M."/>
            <person name="Yang T."/>
            <person name="Ammiraju J.S.S."/>
            <person name="Engler F."/>
            <person name="Soderlund C."/>
            <person name="Wing R.A."/>
            <person name="Palmer L.E."/>
            <person name="de la Bastide M."/>
            <person name="Spiegel L."/>
            <person name="Nascimento L."/>
            <person name="Zutavern T."/>
            <person name="O'Shaughnessy A."/>
            <person name="Dike S."/>
            <person name="Dedhia N."/>
            <person name="Preston R."/>
            <person name="Balija V."/>
            <person name="McCombie W.R."/>
            <person name="Chow T."/>
            <person name="Chen H."/>
            <person name="Chung M."/>
            <person name="Chen C."/>
            <person name="Shaw J."/>
            <person name="Wu H."/>
            <person name="Hsiao K."/>
            <person name="Chao Y."/>
            <person name="Chu M."/>
            <person name="Cheng C."/>
            <person name="Hour A."/>
            <person name="Lee P."/>
            <person name="Lin S."/>
            <person name="Lin Y."/>
            <person name="Liou J."/>
            <person name="Liu S."/>
            <person name="Hsing Y."/>
            <person name="Raghuvanshi S."/>
            <person name="Mohanty A."/>
            <person name="Bharti A.K."/>
            <person name="Gaur A."/>
            <person name="Gupta V."/>
            <person name="Kumar D."/>
            <person name="Ravi V."/>
            <person name="Vij S."/>
            <person name="Kapur A."/>
            <person name="Khurana P."/>
            <person name="Khurana P."/>
            <person name="Khurana J.P."/>
            <person name="Tyagi A.K."/>
            <person name="Gaikwad K."/>
            <person name="Singh A."/>
            <person name="Dalal V."/>
            <person name="Srivastava S."/>
            <person name="Dixit A."/>
            <person name="Pal A.K."/>
            <person name="Ghazi I.A."/>
            <person name="Yadav M."/>
            <person name="Pandit A."/>
            <person name="Bhargava A."/>
            <person name="Sureshbabu K."/>
            <person name="Batra K."/>
            <person name="Sharma T.R."/>
            <person name="Mohapatra T."/>
            <person name="Singh N.K."/>
            <person name="Messing J."/>
            <person name="Nelson A.B."/>
            <person name="Fuks G."/>
            <person name="Kavchok S."/>
            <person name="Keizer G."/>
            <person name="Linton E."/>
            <person name="Llaca V."/>
            <person name="Song R."/>
            <person name="Tanyolac B."/>
            <person name="Young S."/>
            <person name="Ho-Il K."/>
            <person name="Hahn J.H."/>
            <person name="Sangsakoo G."/>
            <person name="Vanavichit A."/>
            <person name="de Mattos Luiz.A.T."/>
            <person name="Zimmer P.D."/>
            <person name="Malone G."/>
            <person name="Dellagostin O."/>
            <person name="de Oliveira A.C."/>
            <person name="Bevan M."/>
            <person name="Bancroft I."/>
            <person name="Minx P."/>
            <person name="Cordum H."/>
            <person name="Wilson R."/>
            <person name="Cheng Z."/>
            <person name="Jin W."/>
            <person name="Jiang J."/>
            <person name="Leong S.A."/>
            <person name="Iwama H."/>
            <person name="Gojobori T."/>
            <person name="Itoh T."/>
            <person name="Niimura Y."/>
            <person name="Fujii Y."/>
            <person name="Habara T."/>
            <person name="Sakai H."/>
            <person name="Sato Y."/>
            <person name="Wilson G."/>
            <person name="Kumar K."/>
            <person name="McCouch S."/>
            <person name="Juretic N."/>
            <person name="Hoen D."/>
            <person name="Wright S."/>
            <person name="Bruskiewich R."/>
            <person name="Bureau T."/>
            <person name="Miyao A."/>
            <person name="Hirochika H."/>
            <person name="Nishikawa T."/>
            <person name="Kadowaki K."/>
            <person name="Sugiura M."/>
            <person name="Burr B."/>
            <person name="Sasaki T."/>
        </authorList>
    </citation>
    <scope>NUCLEOTIDE SEQUENCE [LARGE SCALE GENOMIC DNA]</scope>
    <source>
        <strain evidence="3">cv. Nipponbare</strain>
    </source>
</reference>
<feature type="region of interest" description="Disordered" evidence="1">
    <location>
        <begin position="1"/>
        <end position="99"/>
    </location>
</feature>
<evidence type="ECO:0000313" key="3">
    <source>
        <dbReference type="Proteomes" id="UP000000763"/>
    </source>
</evidence>
<evidence type="ECO:0000313" key="2">
    <source>
        <dbReference type="EMBL" id="BAF12223.1"/>
    </source>
</evidence>
<sequence>MALSLPARRSLALPAPRHHRCRPRFATVPAPRRRPSPLHRAAPPPAAVPHKSSPPSSAPPRRSPLRRRPRFAAVPTPRRRRPRLAASPPRRRPSTSSRP</sequence>
<gene>
    <name evidence="2" type="ordered locus">Os03g0399600</name>
</gene>
<protein>
    <submittedName>
        <fullName evidence="2">Os03g0399600 protein</fullName>
    </submittedName>
</protein>
<accession>Q0DRB5</accession>
<feature type="compositionally biased region" description="Basic residues" evidence="1">
    <location>
        <begin position="77"/>
        <end position="93"/>
    </location>
</feature>
<proteinExistence type="predicted"/>
<feature type="compositionally biased region" description="Low complexity" evidence="1">
    <location>
        <begin position="1"/>
        <end position="15"/>
    </location>
</feature>
<evidence type="ECO:0000256" key="1">
    <source>
        <dbReference type="SAM" id="MobiDB-lite"/>
    </source>
</evidence>
<reference evidence="3" key="2">
    <citation type="journal article" date="2008" name="Nucleic Acids Res.">
        <title>The rice annotation project database (RAP-DB): 2008 update.</title>
        <authorList>
            <consortium name="The rice annotation project (RAP)"/>
        </authorList>
    </citation>
    <scope>GENOME REANNOTATION</scope>
    <source>
        <strain evidence="3">cv. Nipponbare</strain>
    </source>
</reference>
<dbReference type="Proteomes" id="UP000000763">
    <property type="component" value="Chromosome 3"/>
</dbReference>
<name>Q0DRB5_ORYSJ</name>
<dbReference type="EMBL" id="AP008209">
    <property type="protein sequence ID" value="BAF12223.1"/>
    <property type="molecule type" value="Genomic_DNA"/>
</dbReference>